<name>A0A7E4ZZI0_PANRE</name>
<dbReference type="Proteomes" id="UP000492821">
    <property type="component" value="Unassembled WGS sequence"/>
</dbReference>
<dbReference type="WBParaSite" id="Pan_g5388.t1">
    <property type="protein sequence ID" value="Pan_g5388.t1"/>
    <property type="gene ID" value="Pan_g5388"/>
</dbReference>
<feature type="transmembrane region" description="Helical" evidence="3">
    <location>
        <begin position="701"/>
        <end position="723"/>
    </location>
</feature>
<dbReference type="PANTHER" id="PTHR32026">
    <property type="entry name" value="METHYLTRANSFERASE-LIKE PROTEIN 24"/>
    <property type="match status" value="1"/>
</dbReference>
<dbReference type="InterPro" id="IPR026913">
    <property type="entry name" value="METTL24"/>
</dbReference>
<dbReference type="Pfam" id="PF03125">
    <property type="entry name" value="Sre"/>
    <property type="match status" value="1"/>
</dbReference>
<feature type="transmembrane region" description="Helical" evidence="3">
    <location>
        <begin position="664"/>
        <end position="689"/>
    </location>
</feature>
<dbReference type="Pfam" id="PF13383">
    <property type="entry name" value="Methyltransf_22"/>
    <property type="match status" value="1"/>
</dbReference>
<dbReference type="PANTHER" id="PTHR32026:SF27">
    <property type="entry name" value="METHYLTRANSFERASE FKBM DOMAIN-CONTAINING PROTEIN-RELATED"/>
    <property type="match status" value="1"/>
</dbReference>
<feature type="domain" description="GIT Spa2 homology (SHD)" evidence="4">
    <location>
        <begin position="159"/>
        <end position="189"/>
    </location>
</feature>
<feature type="transmembrane region" description="Helical" evidence="3">
    <location>
        <begin position="582"/>
        <end position="604"/>
    </location>
</feature>
<dbReference type="InterPro" id="IPR025714">
    <property type="entry name" value="Methyltranfer_dom"/>
</dbReference>
<reference evidence="5" key="1">
    <citation type="journal article" date="2013" name="Genetics">
        <title>The draft genome and transcriptome of Panagrellus redivivus are shaped by the harsh demands of a free-living lifestyle.</title>
        <authorList>
            <person name="Srinivasan J."/>
            <person name="Dillman A.R."/>
            <person name="Macchietto M.G."/>
            <person name="Heikkinen L."/>
            <person name="Lakso M."/>
            <person name="Fracchia K.M."/>
            <person name="Antoshechkin I."/>
            <person name="Mortazavi A."/>
            <person name="Wong G."/>
            <person name="Sternberg P.W."/>
        </authorList>
    </citation>
    <scope>NUCLEOTIDE SEQUENCE [LARGE SCALE GENOMIC DNA]</scope>
    <source>
        <strain evidence="5">MT8872</strain>
    </source>
</reference>
<evidence type="ECO:0000259" key="4">
    <source>
        <dbReference type="SMART" id="SM00555"/>
    </source>
</evidence>
<evidence type="ECO:0000313" key="5">
    <source>
        <dbReference type="Proteomes" id="UP000492821"/>
    </source>
</evidence>
<accession>A0A7E4ZZI0</accession>
<feature type="region of interest" description="Disordered" evidence="2">
    <location>
        <begin position="60"/>
        <end position="81"/>
    </location>
</feature>
<dbReference type="InterPro" id="IPR013724">
    <property type="entry name" value="GIT_SHD"/>
</dbReference>
<organism evidence="5 6">
    <name type="scientific">Panagrellus redivivus</name>
    <name type="common">Microworm</name>
    <dbReference type="NCBI Taxonomy" id="6233"/>
    <lineage>
        <taxon>Eukaryota</taxon>
        <taxon>Metazoa</taxon>
        <taxon>Ecdysozoa</taxon>
        <taxon>Nematoda</taxon>
        <taxon>Chromadorea</taxon>
        <taxon>Rhabditida</taxon>
        <taxon>Tylenchina</taxon>
        <taxon>Panagrolaimomorpha</taxon>
        <taxon>Panagrolaimoidea</taxon>
        <taxon>Panagrolaimidae</taxon>
        <taxon>Panagrellus</taxon>
    </lineage>
</organism>
<comment type="similarity">
    <text evidence="1">Belongs to the nematode receptor-like protein sre family.</text>
</comment>
<dbReference type="GO" id="GO:0016020">
    <property type="term" value="C:membrane"/>
    <property type="evidence" value="ECO:0007669"/>
    <property type="project" value="InterPro"/>
</dbReference>
<evidence type="ECO:0000256" key="2">
    <source>
        <dbReference type="SAM" id="MobiDB-lite"/>
    </source>
</evidence>
<feature type="transmembrane region" description="Helical" evidence="3">
    <location>
        <begin position="610"/>
        <end position="631"/>
    </location>
</feature>
<dbReference type="InterPro" id="IPR029063">
    <property type="entry name" value="SAM-dependent_MTases_sf"/>
</dbReference>
<feature type="transmembrane region" description="Helical" evidence="3">
    <location>
        <begin position="537"/>
        <end position="562"/>
    </location>
</feature>
<dbReference type="SMART" id="SM00555">
    <property type="entry name" value="GIT"/>
    <property type="match status" value="2"/>
</dbReference>
<keyword evidence="3" id="KW-0472">Membrane</keyword>
<sequence length="777" mass="88748">MRALHRVVSCRCTVVIFEEIVLRLSGSSDLSLDDLNRLLYKSHVESVLCLLSCSTDPQLDRSTSRKTVTQPCMSPPKRIKSSQPSSSIFVVSIRPFQMLKAGPPLPSSCPVQSNRRTLFRSQRPLFSVFNRSPPHHTNDIHFMIPEVAGQNTMIDSRRQRAILQRHSDAVFERLVQDVYDDVDRPIVAVEWGTAPPYHLGNHQHVAALLPPNEKLTATRNQKLAKFDNHAFSIFIIDILKEIRRRFLGESIPVKPPIPNRTYLENAGMSVGADYGNQDYDEVADCVWLYVDKRTIAHYKEKADMRRRMTTGGISTEFHNTLAEEVLCPNLFRVGRIGDGGKWMCGPQFIADWKKKCVIYSFGINRDTSFETEIHGITQGKCDIIAVDKNRYDAPAKTLNSIGAQYIETKIATNTTSTTTTVSDLMKRFGHKHIDVLKMDIEWGEYEVADDIFDLQICQMMVELHSNPGDYGIITEWLKKASAAGYYLIHHEVNVSFMNCVEVTLLHEKCFERFGNVVVLASYVVPSNGYSKVFATPLALLPLSVIELVSVSVVGGAMTNLILERLVATIWINVYECWKSYTFVVGINLLVSCVWASLVGLVILIDDGFLYALMIICFLHIIMVIAIGFIEYKNHKLYKIRVSTQTRMTLSQRYQLSENLKVMKFLRVLLVTEVICNLSDVVAFFVYFIADNFWIKLFFHYVWQWIAFFFAAVIMGIFMVNGALPTLKQWYKWLNHNRVGDQSRTQETLIKSTLGKQMVFHNHQEADIYFKQFASSWK</sequence>
<protein>
    <submittedName>
        <fullName evidence="6">Methyltranfer_dom domain-containing protein</fullName>
    </submittedName>
</protein>
<feature type="domain" description="GIT Spa2 homology (SHD)" evidence="4">
    <location>
        <begin position="219"/>
        <end position="249"/>
    </location>
</feature>
<evidence type="ECO:0000256" key="1">
    <source>
        <dbReference type="ARBA" id="ARBA00006803"/>
    </source>
</evidence>
<dbReference type="Gene3D" id="3.40.50.150">
    <property type="entry name" value="Vaccinia Virus protein VP39"/>
    <property type="match status" value="1"/>
</dbReference>
<evidence type="ECO:0000313" key="6">
    <source>
        <dbReference type="WBParaSite" id="Pan_g5388.t1"/>
    </source>
</evidence>
<proteinExistence type="inferred from homology"/>
<dbReference type="InterPro" id="IPR004151">
    <property type="entry name" value="7TM_GPCR_serpentine_rcpt_Sre"/>
</dbReference>
<dbReference type="AlphaFoldDB" id="A0A7E4ZZI0"/>
<evidence type="ECO:0000256" key="3">
    <source>
        <dbReference type="SAM" id="Phobius"/>
    </source>
</evidence>
<dbReference type="GO" id="GO:0007606">
    <property type="term" value="P:sensory perception of chemical stimulus"/>
    <property type="evidence" value="ECO:0007669"/>
    <property type="project" value="InterPro"/>
</dbReference>
<reference evidence="6" key="2">
    <citation type="submission" date="2020-10" db="UniProtKB">
        <authorList>
            <consortium name="WormBaseParasite"/>
        </authorList>
    </citation>
    <scope>IDENTIFICATION</scope>
</reference>
<keyword evidence="5" id="KW-1185">Reference proteome</keyword>
<keyword evidence="3" id="KW-0812">Transmembrane</keyword>
<keyword evidence="3" id="KW-1133">Transmembrane helix</keyword>